<organism evidence="1 2">
    <name type="scientific">Pogonophryne albipinna</name>
    <dbReference type="NCBI Taxonomy" id="1090488"/>
    <lineage>
        <taxon>Eukaryota</taxon>
        <taxon>Metazoa</taxon>
        <taxon>Chordata</taxon>
        <taxon>Craniata</taxon>
        <taxon>Vertebrata</taxon>
        <taxon>Euteleostomi</taxon>
        <taxon>Actinopterygii</taxon>
        <taxon>Neopterygii</taxon>
        <taxon>Teleostei</taxon>
        <taxon>Neoteleostei</taxon>
        <taxon>Acanthomorphata</taxon>
        <taxon>Eupercaria</taxon>
        <taxon>Perciformes</taxon>
        <taxon>Notothenioidei</taxon>
        <taxon>Pogonophryne</taxon>
    </lineage>
</organism>
<name>A0AAD6FQR6_9TELE</name>
<dbReference type="EMBL" id="JAPTMU010000006">
    <property type="protein sequence ID" value="KAJ4941872.1"/>
    <property type="molecule type" value="Genomic_DNA"/>
</dbReference>
<comment type="caution">
    <text evidence="1">The sequence shown here is derived from an EMBL/GenBank/DDBJ whole genome shotgun (WGS) entry which is preliminary data.</text>
</comment>
<dbReference type="Proteomes" id="UP001219934">
    <property type="component" value="Unassembled WGS sequence"/>
</dbReference>
<feature type="non-terminal residue" evidence="1">
    <location>
        <position position="146"/>
    </location>
</feature>
<proteinExistence type="predicted"/>
<sequence length="146" mass="16132">VVLSGLRSTRAGVAVLFAKGFIPKSHTVEERVKGRLLVYFFSLEKKNGQGRLIHALRSAGGQQLTGNSQIRQRAVDFYCDLFTSEYTEDDGVFNLFCRGLPTVSEETNKELDGPLTEEELCEALKSMQGGKDPGIDGLPPEFDKTF</sequence>
<accession>A0AAD6FQR6</accession>
<protein>
    <submittedName>
        <fullName evidence="1">Uncharacterized protein</fullName>
    </submittedName>
</protein>
<evidence type="ECO:0000313" key="2">
    <source>
        <dbReference type="Proteomes" id="UP001219934"/>
    </source>
</evidence>
<evidence type="ECO:0000313" key="1">
    <source>
        <dbReference type="EMBL" id="KAJ4941872.1"/>
    </source>
</evidence>
<dbReference type="AlphaFoldDB" id="A0AAD6FQR6"/>
<reference evidence="1" key="1">
    <citation type="submission" date="2022-11" db="EMBL/GenBank/DDBJ databases">
        <title>Chromosome-level genome of Pogonophryne albipinna.</title>
        <authorList>
            <person name="Jo E."/>
        </authorList>
    </citation>
    <scope>NUCLEOTIDE SEQUENCE</scope>
    <source>
        <strain evidence="1">SGF0006</strain>
        <tissue evidence="1">Muscle</tissue>
    </source>
</reference>
<keyword evidence="2" id="KW-1185">Reference proteome</keyword>
<gene>
    <name evidence="1" type="ORF">JOQ06_011745</name>
</gene>